<protein>
    <submittedName>
        <fullName evidence="1">Uncharacterized protein</fullName>
    </submittedName>
</protein>
<dbReference type="EMBL" id="CAADFD010000066">
    <property type="protein sequence ID" value="VFJ61598.1"/>
    <property type="molecule type" value="Genomic_DNA"/>
</dbReference>
<accession>A0A450T4L5</accession>
<gene>
    <name evidence="1" type="ORF">BECKFW1821B_GA0114236_106615</name>
</gene>
<organism evidence="1">
    <name type="scientific">Candidatus Kentrum sp. FW</name>
    <dbReference type="NCBI Taxonomy" id="2126338"/>
    <lineage>
        <taxon>Bacteria</taxon>
        <taxon>Pseudomonadati</taxon>
        <taxon>Pseudomonadota</taxon>
        <taxon>Gammaproteobacteria</taxon>
        <taxon>Candidatus Kentrum</taxon>
    </lineage>
</organism>
<reference evidence="1" key="1">
    <citation type="submission" date="2019-02" db="EMBL/GenBank/DDBJ databases">
        <authorList>
            <person name="Gruber-Vodicka R. H."/>
            <person name="Seah K. B. B."/>
        </authorList>
    </citation>
    <scope>NUCLEOTIDE SEQUENCE</scope>
    <source>
        <strain evidence="1">BECK_BZ106</strain>
    </source>
</reference>
<sequence length="186" mass="20683">MARLRNLCATFYIFMVFGYVVLAPRGIGGCDPDRMAGAVGCPVWALFKGVRVVDVPGVLIHPCNPWLLLRGIGVLVEKTADHPLVMGVVTGCLPLEELARLCLGPMNHSAVDECGRNPGHGRERPLWHSALLVFHKRPERYGGRSLQETAWYRGHGTIRAGMSNAEEELHSLIRRWRGQRVCVRIP</sequence>
<evidence type="ECO:0000313" key="1">
    <source>
        <dbReference type="EMBL" id="VFJ61598.1"/>
    </source>
</evidence>
<proteinExistence type="predicted"/>
<dbReference type="AlphaFoldDB" id="A0A450T4L5"/>
<name>A0A450T4L5_9GAMM</name>